<dbReference type="EMBL" id="CAJNOQ010001219">
    <property type="protein sequence ID" value="CAF0877760.1"/>
    <property type="molecule type" value="Genomic_DNA"/>
</dbReference>
<dbReference type="InterPro" id="IPR036739">
    <property type="entry name" value="SLC41_membr_dom_sf"/>
</dbReference>
<name>A0A813Y6K7_9BILA</name>
<evidence type="ECO:0000256" key="6">
    <source>
        <dbReference type="ARBA" id="ARBA00022989"/>
    </source>
</evidence>
<keyword evidence="12" id="KW-1185">Reference proteome</keyword>
<dbReference type="PANTHER" id="PTHR41394">
    <property type="entry name" value="MAGNESIUM TRANSPORTER MGTE"/>
    <property type="match status" value="1"/>
</dbReference>
<evidence type="ECO:0000256" key="4">
    <source>
        <dbReference type="ARBA" id="ARBA00022692"/>
    </source>
</evidence>
<evidence type="ECO:0000256" key="8">
    <source>
        <dbReference type="SAM" id="Phobius"/>
    </source>
</evidence>
<feature type="transmembrane region" description="Helical" evidence="8">
    <location>
        <begin position="378"/>
        <end position="401"/>
    </location>
</feature>
<evidence type="ECO:0000313" key="12">
    <source>
        <dbReference type="Proteomes" id="UP000663829"/>
    </source>
</evidence>
<protein>
    <recommendedName>
        <fullName evidence="9">SLC41A/MgtE integral membrane domain-containing protein</fullName>
    </recommendedName>
</protein>
<keyword evidence="7 8" id="KW-0472">Membrane</keyword>
<feature type="transmembrane region" description="Helical" evidence="8">
    <location>
        <begin position="272"/>
        <end position="293"/>
    </location>
</feature>
<evidence type="ECO:0000313" key="11">
    <source>
        <dbReference type="EMBL" id="CAF3664390.1"/>
    </source>
</evidence>
<dbReference type="EMBL" id="CAJOBC010001219">
    <property type="protein sequence ID" value="CAF3664390.1"/>
    <property type="molecule type" value="Genomic_DNA"/>
</dbReference>
<sequence>MSYQVFDGLALKRPRRQNSLPYGGWANSNNNPSGAIPGSYYGTGNNPNLGGYSNSDRFQSDINYSPYGSQPNLNSLPYYNGNQNQNAQGGQVYFGSNNMYNGLNRPNRYAPGSQGWYATGGNYNNKNISLTYYKHIDERKRSLDYYPLLLLECAGCRTQNMDNDTNMKRRHIQKDEQICEVKSVTLLKAIDQFEYYLSQLSSNDLKEYEQHVRSKLDRDELKGHTSSVSTSFLKLNFDRFVLLGILLIFQSFSSFILSSFSDLISNHIQITMYLTMLVGSGGNAGNQAAVLMIRQLSIGKRYKLSTLLFNETLSALFIGTLITIVGFIRVLIEENGELRTSLTISLALFLIVTISVVLGTSLPLILHQIFGLDPAHAGPTIQVCMDIIGVCITCAIGQWMLN</sequence>
<evidence type="ECO:0000256" key="3">
    <source>
        <dbReference type="ARBA" id="ARBA00022448"/>
    </source>
</evidence>
<keyword evidence="6 8" id="KW-1133">Transmembrane helix</keyword>
<evidence type="ECO:0000256" key="1">
    <source>
        <dbReference type="ARBA" id="ARBA00004141"/>
    </source>
</evidence>
<comment type="subcellular location">
    <subcellularLocation>
        <location evidence="1">Membrane</location>
        <topology evidence="1">Multi-pass membrane protein</topology>
    </subcellularLocation>
</comment>
<organism evidence="10 12">
    <name type="scientific">Didymodactylos carnosus</name>
    <dbReference type="NCBI Taxonomy" id="1234261"/>
    <lineage>
        <taxon>Eukaryota</taxon>
        <taxon>Metazoa</taxon>
        <taxon>Spiralia</taxon>
        <taxon>Gnathifera</taxon>
        <taxon>Rotifera</taxon>
        <taxon>Eurotatoria</taxon>
        <taxon>Bdelloidea</taxon>
        <taxon>Philodinida</taxon>
        <taxon>Philodinidae</taxon>
        <taxon>Didymodactylos</taxon>
    </lineage>
</organism>
<feature type="transmembrane region" description="Helical" evidence="8">
    <location>
        <begin position="313"/>
        <end position="332"/>
    </location>
</feature>
<dbReference type="Pfam" id="PF01769">
    <property type="entry name" value="MgtE"/>
    <property type="match status" value="1"/>
</dbReference>
<keyword evidence="4 8" id="KW-0812">Transmembrane</keyword>
<comment type="caution">
    <text evidence="10">The sequence shown here is derived from an EMBL/GenBank/DDBJ whole genome shotgun (WGS) entry which is preliminary data.</text>
</comment>
<gene>
    <name evidence="10" type="ORF">GPM918_LOCUS7443</name>
    <name evidence="11" type="ORF">SRO942_LOCUS7443</name>
</gene>
<dbReference type="OrthoDB" id="48232at2759"/>
<dbReference type="Proteomes" id="UP000663829">
    <property type="component" value="Unassembled WGS sequence"/>
</dbReference>
<accession>A0A813Y6K7</accession>
<dbReference type="InterPro" id="IPR006667">
    <property type="entry name" value="SLC41_membr_dom"/>
</dbReference>
<dbReference type="GO" id="GO:0016020">
    <property type="term" value="C:membrane"/>
    <property type="evidence" value="ECO:0007669"/>
    <property type="project" value="UniProtKB-SubCell"/>
</dbReference>
<feature type="domain" description="SLC41A/MgtE integral membrane" evidence="9">
    <location>
        <begin position="275"/>
        <end position="395"/>
    </location>
</feature>
<evidence type="ECO:0000259" key="9">
    <source>
        <dbReference type="Pfam" id="PF01769"/>
    </source>
</evidence>
<dbReference type="SUPFAM" id="SSF161093">
    <property type="entry name" value="MgtE membrane domain-like"/>
    <property type="match status" value="1"/>
</dbReference>
<feature type="transmembrane region" description="Helical" evidence="8">
    <location>
        <begin position="344"/>
        <end position="366"/>
    </location>
</feature>
<dbReference type="AlphaFoldDB" id="A0A813Y6K7"/>
<evidence type="ECO:0000313" key="10">
    <source>
        <dbReference type="EMBL" id="CAF0877760.1"/>
    </source>
</evidence>
<dbReference type="Proteomes" id="UP000681722">
    <property type="component" value="Unassembled WGS sequence"/>
</dbReference>
<evidence type="ECO:0000256" key="2">
    <source>
        <dbReference type="ARBA" id="ARBA00009749"/>
    </source>
</evidence>
<evidence type="ECO:0000256" key="5">
    <source>
        <dbReference type="ARBA" id="ARBA00022842"/>
    </source>
</evidence>
<comment type="similarity">
    <text evidence="2">Belongs to the SLC41A transporter family.</text>
</comment>
<dbReference type="GO" id="GO:0008324">
    <property type="term" value="F:monoatomic cation transmembrane transporter activity"/>
    <property type="evidence" value="ECO:0007669"/>
    <property type="project" value="InterPro"/>
</dbReference>
<reference evidence="10" key="1">
    <citation type="submission" date="2021-02" db="EMBL/GenBank/DDBJ databases">
        <authorList>
            <person name="Nowell W R."/>
        </authorList>
    </citation>
    <scope>NUCLEOTIDE SEQUENCE</scope>
</reference>
<proteinExistence type="inferred from homology"/>
<dbReference type="PANTHER" id="PTHR41394:SF5">
    <property type="entry name" value="SLC41A_MGTE INTEGRAL MEMBRANE DOMAIN-CONTAINING PROTEIN"/>
    <property type="match status" value="1"/>
</dbReference>
<keyword evidence="5" id="KW-0460">Magnesium</keyword>
<dbReference type="Gene3D" id="1.10.357.20">
    <property type="entry name" value="SLC41 divalent cation transporters, integral membrane domain"/>
    <property type="match status" value="1"/>
</dbReference>
<evidence type="ECO:0000256" key="7">
    <source>
        <dbReference type="ARBA" id="ARBA00023136"/>
    </source>
</evidence>
<feature type="transmembrane region" description="Helical" evidence="8">
    <location>
        <begin position="240"/>
        <end position="260"/>
    </location>
</feature>
<keyword evidence="3" id="KW-0813">Transport</keyword>